<dbReference type="Proteomes" id="UP000460626">
    <property type="component" value="Unassembled WGS sequence"/>
</dbReference>
<evidence type="ECO:0000256" key="7">
    <source>
        <dbReference type="ARBA" id="ARBA00022723"/>
    </source>
</evidence>
<keyword evidence="6 18" id="KW-0808">Transferase</keyword>
<dbReference type="CDD" id="cd02012">
    <property type="entry name" value="TPP_TK"/>
    <property type="match status" value="1"/>
</dbReference>
<evidence type="ECO:0000256" key="10">
    <source>
        <dbReference type="ARBA" id="ARBA00049473"/>
    </source>
</evidence>
<evidence type="ECO:0000256" key="5">
    <source>
        <dbReference type="ARBA" id="ARBA00013152"/>
    </source>
</evidence>
<comment type="similarity">
    <text evidence="3">Belongs to the transketolase family.</text>
</comment>
<feature type="binding site" evidence="15">
    <location>
        <position position="189"/>
    </location>
    <ligand>
        <name>Mg(2+)</name>
        <dbReference type="ChEBI" id="CHEBI:18420"/>
    </ligand>
</feature>
<dbReference type="SMART" id="SM00861">
    <property type="entry name" value="Transket_pyr"/>
    <property type="match status" value="1"/>
</dbReference>
<feature type="binding site" evidence="14">
    <location>
        <position position="262"/>
    </location>
    <ligand>
        <name>thiamine diphosphate</name>
        <dbReference type="ChEBI" id="CHEBI:58937"/>
    </ligand>
</feature>
<comment type="cofactor">
    <cofactor evidence="15">
        <name>Mg(2+)</name>
        <dbReference type="ChEBI" id="CHEBI:18420"/>
    </cofactor>
    <text evidence="15">Binds 1 Mg(2+) ion per subunit. Can also utilize other divalent metal cations, such as Ca(2+), Mn(2+) and Co(2+).</text>
</comment>
<feature type="binding site" evidence="13">
    <location>
        <position position="380"/>
    </location>
    <ligand>
        <name>substrate</name>
    </ligand>
</feature>
<feature type="binding site" evidence="13">
    <location>
        <position position="465"/>
    </location>
    <ligand>
        <name>substrate</name>
    </ligand>
</feature>
<dbReference type="InterPro" id="IPR049557">
    <property type="entry name" value="Transketolase_CS"/>
</dbReference>
<feature type="binding site" evidence="14">
    <location>
        <position position="433"/>
    </location>
    <ligand>
        <name>thiamine diphosphate</name>
        <dbReference type="ChEBI" id="CHEBI:58937"/>
    </ligand>
</feature>
<feature type="binding site" evidence="14">
    <location>
        <position position="158"/>
    </location>
    <ligand>
        <name>thiamine diphosphate</name>
        <dbReference type="ChEBI" id="CHEBI:58937"/>
    </ligand>
</feature>
<comment type="catalytic activity">
    <reaction evidence="10">
        <text>D-sedoheptulose 7-phosphate + D-glyceraldehyde 3-phosphate = aldehydo-D-ribose 5-phosphate + D-xylulose 5-phosphate</text>
        <dbReference type="Rhea" id="RHEA:10508"/>
        <dbReference type="ChEBI" id="CHEBI:57483"/>
        <dbReference type="ChEBI" id="CHEBI:57737"/>
        <dbReference type="ChEBI" id="CHEBI:58273"/>
        <dbReference type="ChEBI" id="CHEBI:59776"/>
        <dbReference type="EC" id="2.2.1.1"/>
    </reaction>
</comment>
<evidence type="ECO:0000256" key="6">
    <source>
        <dbReference type="ARBA" id="ARBA00022679"/>
    </source>
</evidence>
<dbReference type="PANTHER" id="PTHR43522:SF2">
    <property type="entry name" value="TRANSKETOLASE 1-RELATED"/>
    <property type="match status" value="1"/>
</dbReference>
<dbReference type="InterPro" id="IPR005474">
    <property type="entry name" value="Transketolase_N"/>
</dbReference>
<dbReference type="InterPro" id="IPR029061">
    <property type="entry name" value="THDP-binding"/>
</dbReference>
<evidence type="ECO:0000313" key="19">
    <source>
        <dbReference type="Proteomes" id="UP000460626"/>
    </source>
</evidence>
<feature type="binding site" evidence="13">
    <location>
        <position position="457"/>
    </location>
    <ligand>
        <name>substrate</name>
    </ligand>
</feature>
<evidence type="ECO:0000256" key="12">
    <source>
        <dbReference type="PIRSR" id="PIRSR605478-1"/>
    </source>
</evidence>
<evidence type="ECO:0000256" key="14">
    <source>
        <dbReference type="PIRSR" id="PIRSR605478-3"/>
    </source>
</evidence>
<keyword evidence="19" id="KW-1185">Reference proteome</keyword>
<feature type="binding site" evidence="13">
    <location>
        <position position="262"/>
    </location>
    <ligand>
        <name>substrate</name>
    </ligand>
</feature>
<dbReference type="FunFam" id="3.40.50.970:FF:000004">
    <property type="entry name" value="Transketolase"/>
    <property type="match status" value="1"/>
</dbReference>
<comment type="cofactor">
    <cofactor evidence="1">
        <name>Ca(2+)</name>
        <dbReference type="ChEBI" id="CHEBI:29108"/>
    </cofactor>
</comment>
<comment type="subunit">
    <text evidence="4">Homodimer.</text>
</comment>
<evidence type="ECO:0000259" key="17">
    <source>
        <dbReference type="SMART" id="SM00861"/>
    </source>
</evidence>
<dbReference type="Pfam" id="PF22613">
    <property type="entry name" value="Transketolase_C_1"/>
    <property type="match status" value="1"/>
</dbReference>
<feature type="binding site" evidence="14">
    <location>
        <begin position="119"/>
        <end position="121"/>
    </location>
    <ligand>
        <name>thiamine diphosphate</name>
        <dbReference type="ChEBI" id="CHEBI:58937"/>
    </ligand>
</feature>
<dbReference type="SUPFAM" id="SSF52922">
    <property type="entry name" value="TK C-terminal domain-like"/>
    <property type="match status" value="1"/>
</dbReference>
<dbReference type="InterPro" id="IPR005478">
    <property type="entry name" value="Transketolase_bac-like"/>
</dbReference>
<keyword evidence="8 15" id="KW-0460">Magnesium</keyword>
<dbReference type="GO" id="GO:0046872">
    <property type="term" value="F:metal ion binding"/>
    <property type="evidence" value="ECO:0007669"/>
    <property type="project" value="UniProtKB-KW"/>
</dbReference>
<feature type="domain" description="Transketolase-like pyrimidine-binding" evidence="17">
    <location>
        <begin position="350"/>
        <end position="521"/>
    </location>
</feature>
<evidence type="ECO:0000256" key="15">
    <source>
        <dbReference type="PIRSR" id="PIRSR605478-4"/>
    </source>
</evidence>
<dbReference type="PROSITE" id="PS00801">
    <property type="entry name" value="TRANSKETOLASE_1"/>
    <property type="match status" value="1"/>
</dbReference>
<feature type="binding site" evidence="13">
    <location>
        <position position="516"/>
    </location>
    <ligand>
        <name>substrate</name>
    </ligand>
</feature>
<dbReference type="InterPro" id="IPR055152">
    <property type="entry name" value="Transketolase-like_C_2"/>
</dbReference>
<feature type="site" description="Important for catalytic activity" evidence="16">
    <location>
        <position position="262"/>
    </location>
</feature>
<feature type="binding site" evidence="14">
    <location>
        <position position="70"/>
    </location>
    <ligand>
        <name>thiamine diphosphate</name>
        <dbReference type="ChEBI" id="CHEBI:58937"/>
    </ligand>
</feature>
<evidence type="ECO:0000256" key="2">
    <source>
        <dbReference type="ARBA" id="ARBA00001941"/>
    </source>
</evidence>
<keyword evidence="7 15" id="KW-0479">Metal-binding</keyword>
<dbReference type="FunFam" id="3.40.50.970:FF:000003">
    <property type="entry name" value="Transketolase"/>
    <property type="match status" value="1"/>
</dbReference>
<feature type="binding site" evidence="14">
    <location>
        <position position="187"/>
    </location>
    <ligand>
        <name>thiamine diphosphate</name>
        <dbReference type="ChEBI" id="CHEBI:58937"/>
    </ligand>
</feature>
<evidence type="ECO:0000256" key="8">
    <source>
        <dbReference type="ARBA" id="ARBA00022842"/>
    </source>
</evidence>
<feature type="binding site" evidence="13">
    <location>
        <position position="30"/>
    </location>
    <ligand>
        <name>substrate</name>
    </ligand>
</feature>
<evidence type="ECO:0000313" key="18">
    <source>
        <dbReference type="EMBL" id="MXO93359.1"/>
    </source>
</evidence>
<dbReference type="EC" id="2.2.1.1" evidence="5 11"/>
<dbReference type="CDD" id="cd07033">
    <property type="entry name" value="TPP_PYR_DXS_TK_like"/>
    <property type="match status" value="1"/>
</dbReference>
<evidence type="ECO:0000256" key="4">
    <source>
        <dbReference type="ARBA" id="ARBA00011738"/>
    </source>
</evidence>
<gene>
    <name evidence="18" type="primary">tkt</name>
    <name evidence="18" type="ORF">GRI62_07035</name>
</gene>
<evidence type="ECO:0000256" key="9">
    <source>
        <dbReference type="ARBA" id="ARBA00023052"/>
    </source>
</evidence>
<evidence type="ECO:0000256" key="1">
    <source>
        <dbReference type="ARBA" id="ARBA00001913"/>
    </source>
</evidence>
<feature type="site" description="Important for catalytic activity" evidence="16">
    <location>
        <position position="30"/>
    </location>
</feature>
<keyword evidence="9 14" id="KW-0786">Thiamine pyrophosphate</keyword>
<protein>
    <recommendedName>
        <fullName evidence="5 11">Transketolase</fullName>
        <ecNumber evidence="5 11">2.2.1.1</ecNumber>
    </recommendedName>
</protein>
<dbReference type="PANTHER" id="PTHR43522">
    <property type="entry name" value="TRANSKETOLASE"/>
    <property type="match status" value="1"/>
</dbReference>
<dbReference type="Pfam" id="PF02779">
    <property type="entry name" value="Transket_pyr"/>
    <property type="match status" value="1"/>
</dbReference>
<feature type="binding site" evidence="13">
    <location>
        <position position="469"/>
    </location>
    <ligand>
        <name>substrate</name>
    </ligand>
</feature>
<feature type="binding site" evidence="13">
    <location>
        <position position="353"/>
    </location>
    <ligand>
        <name>substrate</name>
    </ligand>
</feature>
<feature type="binding site" evidence="15">
    <location>
        <position position="157"/>
    </location>
    <ligand>
        <name>Mg(2+)</name>
        <dbReference type="ChEBI" id="CHEBI:18420"/>
    </ligand>
</feature>
<dbReference type="AlphaFoldDB" id="A0A845A748"/>
<dbReference type="EMBL" id="WTYH01000001">
    <property type="protein sequence ID" value="MXO93359.1"/>
    <property type="molecule type" value="Genomic_DNA"/>
</dbReference>
<dbReference type="NCBIfam" id="TIGR00232">
    <property type="entry name" value="tktlase_bact"/>
    <property type="match status" value="1"/>
</dbReference>
<dbReference type="Gene3D" id="3.40.50.920">
    <property type="match status" value="1"/>
</dbReference>
<comment type="cofactor">
    <cofactor evidence="2">
        <name>Co(2+)</name>
        <dbReference type="ChEBI" id="CHEBI:48828"/>
    </cofactor>
</comment>
<dbReference type="OrthoDB" id="8732661at2"/>
<dbReference type="GO" id="GO:0009052">
    <property type="term" value="P:pentose-phosphate shunt, non-oxidative branch"/>
    <property type="evidence" value="ECO:0007669"/>
    <property type="project" value="UniProtKB-ARBA"/>
</dbReference>
<sequence length="664" mass="71793">MSEDQTSFTDMANAIRALSMDAVQAANSGHPGMPMGMADVATVLWSDYLKFDPKDPDWADRDRFVLSAGHGSMLIYSLLYLSGYDAPTLEDLKNFRQLNSPCAGHPENFLLDGVEATTGPLGQGLAMAVGMAIAERHLNAEFGDDLVDHRTWTIAGDGCLMEGINHEAIGLAGHLKLGRLIVLWDDNDITIDGKVSLSSSEDIPARYRATGWHVAECDGHDPADIRRAIDEAVAETGKPSLVRCTTVIGKGAPTKQGTSATHGSPLGETEIEGARKALGWAHGAFVVPDDVLAAWRATGERGVKAHSAWRDRLGQSDGRAEFERRMAGDPPKGDQVSKTLRKWLDNPEKIATRKASENALEILNPLIPELVGGSADLTGSNNTKAGGITAFTADDYAGRYMYYGIREFGMAAAMNGMALHGGVIPYGGTFLIFTDYCRGAIRLSALQQVRVIYVMTHDSIGLGEDGPTHQPIEHLQSLRAMPNLLVMRPADRVETAECWQIALAQRDRPTVLALSRQNLPQVRNAPDEVDCSARGAYRLKKAGNKRRVILIATGSEVHLALECAEALEKQGVGADVVSMVCTELFDEQDAAYRADLLPDVDPAEILRVSVEAGTTFGWERYTMANGLRFGIDRFGASGPAEHLYEKFGLTADAIVPQIISNIKA</sequence>
<evidence type="ECO:0000256" key="13">
    <source>
        <dbReference type="PIRSR" id="PIRSR605478-2"/>
    </source>
</evidence>
<dbReference type="InterPro" id="IPR009014">
    <property type="entry name" value="Transketo_C/PFOR_II"/>
</dbReference>
<dbReference type="FunFam" id="3.40.50.920:FF:000003">
    <property type="entry name" value="Transketolase"/>
    <property type="match status" value="1"/>
</dbReference>
<reference evidence="18 19" key="1">
    <citation type="submission" date="2019-12" db="EMBL/GenBank/DDBJ databases">
        <title>Genomic-based taxomic classification of the family Erythrobacteraceae.</title>
        <authorList>
            <person name="Xu L."/>
        </authorList>
    </citation>
    <scope>NUCLEOTIDE SEQUENCE [LARGE SCALE GENOMIC DNA]</scope>
    <source>
        <strain evidence="18 19">RC4-10-4</strain>
    </source>
</reference>
<name>A0A845A748_9SPHN</name>
<feature type="active site" description="Proton donor" evidence="12">
    <location>
        <position position="407"/>
    </location>
</feature>
<dbReference type="GO" id="GO:0004802">
    <property type="term" value="F:transketolase activity"/>
    <property type="evidence" value="ECO:0007669"/>
    <property type="project" value="UniProtKB-UniRule"/>
</dbReference>
<dbReference type="Pfam" id="PF00456">
    <property type="entry name" value="Transketolase_N"/>
    <property type="match status" value="1"/>
</dbReference>
<feature type="binding site" evidence="15">
    <location>
        <position position="187"/>
    </location>
    <ligand>
        <name>Mg(2+)</name>
        <dbReference type="ChEBI" id="CHEBI:18420"/>
    </ligand>
</feature>
<dbReference type="InterPro" id="IPR033247">
    <property type="entry name" value="Transketolase_fam"/>
</dbReference>
<comment type="cofactor">
    <cofactor evidence="14">
        <name>thiamine diphosphate</name>
        <dbReference type="ChEBI" id="CHEBI:58937"/>
    </cofactor>
    <text evidence="14">Binds 1 thiamine pyrophosphate per subunit. During the reaction, the substrate forms a covalent intermediate with the cofactor.</text>
</comment>
<dbReference type="GO" id="GO:0005829">
    <property type="term" value="C:cytosol"/>
    <property type="evidence" value="ECO:0007669"/>
    <property type="project" value="TreeGrafter"/>
</dbReference>
<comment type="caution">
    <text evidence="18">The sequence shown here is derived from an EMBL/GenBank/DDBJ whole genome shotgun (WGS) entry which is preliminary data.</text>
</comment>
<dbReference type="InterPro" id="IPR005475">
    <property type="entry name" value="Transketolase-like_Pyr-bd"/>
</dbReference>
<proteinExistence type="inferred from homology"/>
<evidence type="ECO:0000256" key="16">
    <source>
        <dbReference type="PIRSR" id="PIRSR605478-5"/>
    </source>
</evidence>
<organism evidence="18 19">
    <name type="scientific">Aurantiacibacter arachoides</name>
    <dbReference type="NCBI Taxonomy" id="1850444"/>
    <lineage>
        <taxon>Bacteria</taxon>
        <taxon>Pseudomonadati</taxon>
        <taxon>Pseudomonadota</taxon>
        <taxon>Alphaproteobacteria</taxon>
        <taxon>Sphingomonadales</taxon>
        <taxon>Erythrobacteraceae</taxon>
        <taxon>Aurantiacibacter</taxon>
    </lineage>
</organism>
<accession>A0A845A748</accession>
<dbReference type="RefSeq" id="WP_131452639.1">
    <property type="nucleotide sequence ID" value="NZ_BMJK01000001.1"/>
</dbReference>
<evidence type="ECO:0000256" key="3">
    <source>
        <dbReference type="ARBA" id="ARBA00007131"/>
    </source>
</evidence>
<dbReference type="Gene3D" id="3.40.50.970">
    <property type="match status" value="2"/>
</dbReference>
<evidence type="ECO:0000256" key="11">
    <source>
        <dbReference type="NCBIfam" id="TIGR00232"/>
    </source>
</evidence>
<dbReference type="SUPFAM" id="SSF52518">
    <property type="entry name" value="Thiamin diphosphate-binding fold (THDP-binding)"/>
    <property type="match status" value="2"/>
</dbReference>